<gene>
    <name evidence="2" type="ORF">AMTR_s00128p00045300</name>
</gene>
<evidence type="ECO:0000256" key="1">
    <source>
        <dbReference type="SAM" id="MobiDB-lite"/>
    </source>
</evidence>
<dbReference type="Proteomes" id="UP000017836">
    <property type="component" value="Unassembled WGS sequence"/>
</dbReference>
<name>W1NLT3_AMBTC</name>
<protein>
    <submittedName>
        <fullName evidence="2">Uncharacterized protein</fullName>
    </submittedName>
</protein>
<feature type="compositionally biased region" description="Polar residues" evidence="1">
    <location>
        <begin position="46"/>
        <end position="59"/>
    </location>
</feature>
<organism evidence="2 3">
    <name type="scientific">Amborella trichopoda</name>
    <dbReference type="NCBI Taxonomy" id="13333"/>
    <lineage>
        <taxon>Eukaryota</taxon>
        <taxon>Viridiplantae</taxon>
        <taxon>Streptophyta</taxon>
        <taxon>Embryophyta</taxon>
        <taxon>Tracheophyta</taxon>
        <taxon>Spermatophyta</taxon>
        <taxon>Magnoliopsida</taxon>
        <taxon>Amborellales</taxon>
        <taxon>Amborellaceae</taxon>
        <taxon>Amborella</taxon>
    </lineage>
</organism>
<accession>W1NLT3</accession>
<evidence type="ECO:0000313" key="3">
    <source>
        <dbReference type="Proteomes" id="UP000017836"/>
    </source>
</evidence>
<dbReference type="AlphaFoldDB" id="W1NLT3"/>
<dbReference type="EMBL" id="KI396767">
    <property type="protein sequence ID" value="ERM96817.1"/>
    <property type="molecule type" value="Genomic_DNA"/>
</dbReference>
<keyword evidence="3" id="KW-1185">Reference proteome</keyword>
<dbReference type="Gramene" id="ERM96817">
    <property type="protein sequence ID" value="ERM96817"/>
    <property type="gene ID" value="AMTR_s00128p00045300"/>
</dbReference>
<evidence type="ECO:0000313" key="2">
    <source>
        <dbReference type="EMBL" id="ERM96817.1"/>
    </source>
</evidence>
<reference evidence="3" key="1">
    <citation type="journal article" date="2013" name="Science">
        <title>The Amborella genome and the evolution of flowering plants.</title>
        <authorList>
            <consortium name="Amborella Genome Project"/>
        </authorList>
    </citation>
    <scope>NUCLEOTIDE SEQUENCE [LARGE SCALE GENOMIC DNA]</scope>
</reference>
<feature type="compositionally biased region" description="Basic and acidic residues" evidence="1">
    <location>
        <begin position="60"/>
        <end position="82"/>
    </location>
</feature>
<feature type="region of interest" description="Disordered" evidence="1">
    <location>
        <begin position="25"/>
        <end position="82"/>
    </location>
</feature>
<sequence>MIIRVVFEGNEAWSDVTRDYANRSGFPKSDGLEPANIPHNMHADNLTGSPESLNSSTEQLVERGRESVQESPEPIRERHKESYSWCKAYTEPSWRG</sequence>
<proteinExistence type="predicted"/>
<dbReference type="HOGENOM" id="CLU_2362558_0_0_1"/>